<keyword evidence="4" id="KW-0812">Transmembrane</keyword>
<feature type="region of interest" description="Disordered" evidence="3">
    <location>
        <begin position="1"/>
        <end position="30"/>
    </location>
</feature>
<keyword evidence="4" id="KW-1133">Transmembrane helix</keyword>
<feature type="transmembrane region" description="Helical" evidence="4">
    <location>
        <begin position="58"/>
        <end position="76"/>
    </location>
</feature>
<dbReference type="NCBIfam" id="TIGR00254">
    <property type="entry name" value="GGDEF"/>
    <property type="match status" value="1"/>
</dbReference>
<feature type="transmembrane region" description="Helical" evidence="4">
    <location>
        <begin position="144"/>
        <end position="163"/>
    </location>
</feature>
<reference evidence="6" key="1">
    <citation type="journal article" date="2014" name="Int. J. Syst. Evol. Microbiol.">
        <title>Complete genome sequence of Corynebacterium casei LMG S-19264T (=DSM 44701T), isolated from a smear-ripened cheese.</title>
        <authorList>
            <consortium name="US DOE Joint Genome Institute (JGI-PGF)"/>
            <person name="Walter F."/>
            <person name="Albersmeier A."/>
            <person name="Kalinowski J."/>
            <person name="Ruckert C."/>
        </authorList>
    </citation>
    <scope>NUCLEOTIDE SEQUENCE</scope>
    <source>
        <strain evidence="6">KCTC 23077</strain>
    </source>
</reference>
<dbReference type="InterPro" id="IPR029787">
    <property type="entry name" value="Nucleotide_cyclase"/>
</dbReference>
<evidence type="ECO:0000313" key="6">
    <source>
        <dbReference type="EMBL" id="GHA88978.1"/>
    </source>
</evidence>
<reference evidence="6" key="2">
    <citation type="submission" date="2020-09" db="EMBL/GenBank/DDBJ databases">
        <authorList>
            <person name="Sun Q."/>
            <person name="Kim S."/>
        </authorList>
    </citation>
    <scope>NUCLEOTIDE SEQUENCE</scope>
    <source>
        <strain evidence="6">KCTC 23077</strain>
    </source>
</reference>
<gene>
    <name evidence="6" type="ORF">GCM10007067_28610</name>
</gene>
<protein>
    <recommendedName>
        <fullName evidence="1">diguanylate cyclase</fullName>
        <ecNumber evidence="1">2.7.7.65</ecNumber>
    </recommendedName>
</protein>
<evidence type="ECO:0000256" key="4">
    <source>
        <dbReference type="SAM" id="Phobius"/>
    </source>
</evidence>
<feature type="transmembrane region" description="Helical" evidence="4">
    <location>
        <begin position="170"/>
        <end position="190"/>
    </location>
</feature>
<comment type="catalytic activity">
    <reaction evidence="2">
        <text>2 GTP = 3',3'-c-di-GMP + 2 diphosphate</text>
        <dbReference type="Rhea" id="RHEA:24898"/>
        <dbReference type="ChEBI" id="CHEBI:33019"/>
        <dbReference type="ChEBI" id="CHEBI:37565"/>
        <dbReference type="ChEBI" id="CHEBI:58805"/>
        <dbReference type="EC" id="2.7.7.65"/>
    </reaction>
</comment>
<dbReference type="Gene3D" id="3.30.70.270">
    <property type="match status" value="1"/>
</dbReference>
<dbReference type="EMBL" id="BMYD01000006">
    <property type="protein sequence ID" value="GHA88978.1"/>
    <property type="molecule type" value="Genomic_DNA"/>
</dbReference>
<dbReference type="PROSITE" id="PS50887">
    <property type="entry name" value="GGDEF"/>
    <property type="match status" value="1"/>
</dbReference>
<comment type="caution">
    <text evidence="6">The sequence shown here is derived from an EMBL/GenBank/DDBJ whole genome shotgun (WGS) entry which is preliminary data.</text>
</comment>
<evidence type="ECO:0000259" key="5">
    <source>
        <dbReference type="PROSITE" id="PS50887"/>
    </source>
</evidence>
<proteinExistence type="predicted"/>
<feature type="transmembrane region" description="Helical" evidence="4">
    <location>
        <begin position="88"/>
        <end position="107"/>
    </location>
</feature>
<feature type="transmembrane region" description="Helical" evidence="4">
    <location>
        <begin position="119"/>
        <end position="138"/>
    </location>
</feature>
<evidence type="ECO:0000256" key="1">
    <source>
        <dbReference type="ARBA" id="ARBA00012528"/>
    </source>
</evidence>
<dbReference type="PANTHER" id="PTHR45138:SF9">
    <property type="entry name" value="DIGUANYLATE CYCLASE DGCM-RELATED"/>
    <property type="match status" value="1"/>
</dbReference>
<dbReference type="PANTHER" id="PTHR45138">
    <property type="entry name" value="REGULATORY COMPONENTS OF SENSORY TRANSDUCTION SYSTEM"/>
    <property type="match status" value="1"/>
</dbReference>
<sequence length="402" mass="43670">MTRVSGDPADRSDERRVRRGPFDEPRHSAKVPVSDAIASLLARPDEIMLEVGAGGELLVARLRAVIAGLLLLLPLANMLGGGTLRGTLIGLAGAVLVNVCAQIWLPLARRSRRYRWLPFATSAFDVTAASAVLVVIAAHDVPAALNNPVVWCGYLLAILLTALRGDGRTTLLAGALVLLQYGALAAFALVSTPAEALASSEHGIVTWATQLQRLVLLAAGTLITAMVVYRMQRLVEMSGTDGLTRLPNRTWLLHRIPRLLRTAREEGGSLTLALINLDHFKRVNDEAGHNVGDRVLRHVVSVLRDGAEPGEWLVRLGGEEFVLVMRKPIGTSWERVDALRRLVAGRPFELDRGADFMRVTFSAGLAGYPHEGTDLSSLLSRADQRLQQAKREGRNRVVARDC</sequence>
<feature type="transmembrane region" description="Helical" evidence="4">
    <location>
        <begin position="210"/>
        <end position="229"/>
    </location>
</feature>
<evidence type="ECO:0000256" key="3">
    <source>
        <dbReference type="SAM" id="MobiDB-lite"/>
    </source>
</evidence>
<dbReference type="RefSeq" id="WP_189457785.1">
    <property type="nucleotide sequence ID" value="NZ_BMYD01000006.1"/>
</dbReference>
<dbReference type="CDD" id="cd01949">
    <property type="entry name" value="GGDEF"/>
    <property type="match status" value="1"/>
</dbReference>
<dbReference type="SUPFAM" id="SSF55073">
    <property type="entry name" value="Nucleotide cyclase"/>
    <property type="match status" value="1"/>
</dbReference>
<dbReference type="AlphaFoldDB" id="A0A918T2Y0"/>
<keyword evidence="4" id="KW-0472">Membrane</keyword>
<dbReference type="InterPro" id="IPR050469">
    <property type="entry name" value="Diguanylate_Cyclase"/>
</dbReference>
<dbReference type="Pfam" id="PF00990">
    <property type="entry name" value="GGDEF"/>
    <property type="match status" value="1"/>
</dbReference>
<organism evidence="6 7">
    <name type="scientific">Cognatilysobacter bugurensis</name>
    <dbReference type="NCBI Taxonomy" id="543356"/>
    <lineage>
        <taxon>Bacteria</taxon>
        <taxon>Pseudomonadati</taxon>
        <taxon>Pseudomonadota</taxon>
        <taxon>Gammaproteobacteria</taxon>
        <taxon>Lysobacterales</taxon>
        <taxon>Lysobacteraceae</taxon>
        <taxon>Cognatilysobacter</taxon>
    </lineage>
</organism>
<dbReference type="Proteomes" id="UP000646426">
    <property type="component" value="Unassembled WGS sequence"/>
</dbReference>
<accession>A0A918T2Y0</accession>
<feature type="compositionally biased region" description="Basic and acidic residues" evidence="3">
    <location>
        <begin position="8"/>
        <end position="27"/>
    </location>
</feature>
<dbReference type="SMART" id="SM00267">
    <property type="entry name" value="GGDEF"/>
    <property type="match status" value="1"/>
</dbReference>
<dbReference type="EC" id="2.7.7.65" evidence="1"/>
<dbReference type="InterPro" id="IPR000160">
    <property type="entry name" value="GGDEF_dom"/>
</dbReference>
<keyword evidence="7" id="KW-1185">Reference proteome</keyword>
<evidence type="ECO:0000256" key="2">
    <source>
        <dbReference type="ARBA" id="ARBA00034247"/>
    </source>
</evidence>
<name>A0A918T2Y0_9GAMM</name>
<evidence type="ECO:0000313" key="7">
    <source>
        <dbReference type="Proteomes" id="UP000646426"/>
    </source>
</evidence>
<dbReference type="InterPro" id="IPR043128">
    <property type="entry name" value="Rev_trsase/Diguanyl_cyclase"/>
</dbReference>
<dbReference type="GO" id="GO:0052621">
    <property type="term" value="F:diguanylate cyclase activity"/>
    <property type="evidence" value="ECO:0007669"/>
    <property type="project" value="UniProtKB-EC"/>
</dbReference>
<feature type="domain" description="GGDEF" evidence="5">
    <location>
        <begin position="268"/>
        <end position="402"/>
    </location>
</feature>